<feature type="region of interest" description="Disordered" evidence="1">
    <location>
        <begin position="54"/>
        <end position="193"/>
    </location>
</feature>
<gene>
    <name evidence="4" type="ORF">CHC_T00007032001</name>
</gene>
<dbReference type="CDD" id="cd00158">
    <property type="entry name" value="RHOD"/>
    <property type="match status" value="1"/>
</dbReference>
<organism evidence="4 5">
    <name type="scientific">Chondrus crispus</name>
    <name type="common">Carrageen Irish moss</name>
    <name type="synonym">Polymorpha crispa</name>
    <dbReference type="NCBI Taxonomy" id="2769"/>
    <lineage>
        <taxon>Eukaryota</taxon>
        <taxon>Rhodophyta</taxon>
        <taxon>Florideophyceae</taxon>
        <taxon>Rhodymeniophycidae</taxon>
        <taxon>Gigartinales</taxon>
        <taxon>Gigartinaceae</taxon>
        <taxon>Chondrus</taxon>
    </lineage>
</organism>
<accession>R7QPY2</accession>
<dbReference type="SUPFAM" id="SSF52821">
    <property type="entry name" value="Rhodanese/Cell cycle control phosphatase"/>
    <property type="match status" value="1"/>
</dbReference>
<dbReference type="PANTHER" id="PTHR45431:SF3">
    <property type="entry name" value="RHODANESE-LIKE DOMAIN-CONTAINING PROTEIN 15, CHLOROPLASTIC"/>
    <property type="match status" value="1"/>
</dbReference>
<dbReference type="GeneID" id="17318172"/>
<keyword evidence="5" id="KW-1185">Reference proteome</keyword>
<reference evidence="5" key="1">
    <citation type="journal article" date="2013" name="Proc. Natl. Acad. Sci. U.S.A.">
        <title>Genome structure and metabolic features in the red seaweed Chondrus crispus shed light on evolution of the Archaeplastida.</title>
        <authorList>
            <person name="Collen J."/>
            <person name="Porcel B."/>
            <person name="Carre W."/>
            <person name="Ball S.G."/>
            <person name="Chaparro C."/>
            <person name="Tonon T."/>
            <person name="Barbeyron T."/>
            <person name="Michel G."/>
            <person name="Noel B."/>
            <person name="Valentin K."/>
            <person name="Elias M."/>
            <person name="Artiguenave F."/>
            <person name="Arun A."/>
            <person name="Aury J.M."/>
            <person name="Barbosa-Neto J.F."/>
            <person name="Bothwell J.H."/>
            <person name="Bouget F.Y."/>
            <person name="Brillet L."/>
            <person name="Cabello-Hurtado F."/>
            <person name="Capella-Gutierrez S."/>
            <person name="Charrier B."/>
            <person name="Cladiere L."/>
            <person name="Cock J.M."/>
            <person name="Coelho S.M."/>
            <person name="Colleoni C."/>
            <person name="Czjzek M."/>
            <person name="Da Silva C."/>
            <person name="Delage L."/>
            <person name="Denoeud F."/>
            <person name="Deschamps P."/>
            <person name="Dittami S.M."/>
            <person name="Gabaldon T."/>
            <person name="Gachon C.M."/>
            <person name="Groisillier A."/>
            <person name="Herve C."/>
            <person name="Jabbari K."/>
            <person name="Katinka M."/>
            <person name="Kloareg B."/>
            <person name="Kowalczyk N."/>
            <person name="Labadie K."/>
            <person name="Leblanc C."/>
            <person name="Lopez P.J."/>
            <person name="McLachlan D.H."/>
            <person name="Meslet-Cladiere L."/>
            <person name="Moustafa A."/>
            <person name="Nehr Z."/>
            <person name="Nyvall Collen P."/>
            <person name="Panaud O."/>
            <person name="Partensky F."/>
            <person name="Poulain J."/>
            <person name="Rensing S.A."/>
            <person name="Rousvoal S."/>
            <person name="Samson G."/>
            <person name="Symeonidi A."/>
            <person name="Weissenbach J."/>
            <person name="Zambounis A."/>
            <person name="Wincker P."/>
            <person name="Boyen C."/>
        </authorList>
    </citation>
    <scope>NUCLEOTIDE SEQUENCE [LARGE SCALE GENOMIC DNA]</scope>
    <source>
        <strain evidence="5">cv. Stackhouse</strain>
    </source>
</reference>
<dbReference type="Gramene" id="CDF40174">
    <property type="protein sequence ID" value="CDF40174"/>
    <property type="gene ID" value="CHC_T00007032001"/>
</dbReference>
<proteinExistence type="predicted"/>
<dbReference type="OrthoDB" id="566238at2759"/>
<evidence type="ECO:0000256" key="2">
    <source>
        <dbReference type="SAM" id="SignalP"/>
    </source>
</evidence>
<dbReference type="SMART" id="SM00450">
    <property type="entry name" value="RHOD"/>
    <property type="match status" value="1"/>
</dbReference>
<dbReference type="EMBL" id="HG002134">
    <property type="protein sequence ID" value="CDF40174.1"/>
    <property type="molecule type" value="Genomic_DNA"/>
</dbReference>
<dbReference type="PANTHER" id="PTHR45431">
    <property type="entry name" value="RHODANESE-LIKE DOMAIN-CONTAINING PROTEIN 15, CHLOROPLASTIC"/>
    <property type="match status" value="1"/>
</dbReference>
<evidence type="ECO:0000313" key="5">
    <source>
        <dbReference type="Proteomes" id="UP000012073"/>
    </source>
</evidence>
<dbReference type="AlphaFoldDB" id="R7QPY2"/>
<name>R7QPY2_CHOCR</name>
<dbReference type="InterPro" id="IPR036873">
    <property type="entry name" value="Rhodanese-like_dom_sf"/>
</dbReference>
<evidence type="ECO:0000256" key="1">
    <source>
        <dbReference type="SAM" id="MobiDB-lite"/>
    </source>
</evidence>
<sequence length="354" mass="38901">MARLRTWRGALPLLLHLLLALALFRCALALDDDPDDDSGSIALSKADIEELGFKDDPLRRQARAKPGRDTLSDTLKSQSLTDKEPAELKHTQRETVRDVPDTADFHGSDDKRPVDAASPPGMVTPPRAERDVPRPDQPNEHDAARRRAEAAEGKVAAAQKEARESKREAEERKKEASARAHFYPPGARSRAPRCKCTNIRQPRRNTCPALQPPPRFQRPSLPKLPCISDLNESPHHRAPSAMFSSASPAAAFERLQEQYPPQYLDVRTPPEFQAGHPPGAVNVPVTLDFTKPVDTFVQNVADLFPKDADLLVGCKTGARSMMAIGLLEKAGFEKLTNVEGGYNAWNAASLPLGN</sequence>
<dbReference type="KEGG" id="ccp:CHC_T00007032001"/>
<feature type="compositionally biased region" description="Basic and acidic residues" evidence="1">
    <location>
        <begin position="81"/>
        <end position="114"/>
    </location>
</feature>
<protein>
    <recommendedName>
        <fullName evidence="3">Rhodanese domain-containing protein</fullName>
    </recommendedName>
</protein>
<dbReference type="PROSITE" id="PS50206">
    <property type="entry name" value="RHODANESE_3"/>
    <property type="match status" value="1"/>
</dbReference>
<feature type="domain" description="Rhodanese" evidence="3">
    <location>
        <begin position="257"/>
        <end position="354"/>
    </location>
</feature>
<feature type="chain" id="PRO_5004454665" description="Rhodanese domain-containing protein" evidence="2">
    <location>
        <begin position="30"/>
        <end position="354"/>
    </location>
</feature>
<dbReference type="Gene3D" id="3.40.250.10">
    <property type="entry name" value="Rhodanese-like domain"/>
    <property type="match status" value="1"/>
</dbReference>
<keyword evidence="2" id="KW-0732">Signal</keyword>
<dbReference type="RefSeq" id="XP_005710468.1">
    <property type="nucleotide sequence ID" value="XM_005710411.1"/>
</dbReference>
<dbReference type="Proteomes" id="UP000012073">
    <property type="component" value="Unassembled WGS sequence"/>
</dbReference>
<feature type="compositionally biased region" description="Basic and acidic residues" evidence="1">
    <location>
        <begin position="160"/>
        <end position="178"/>
    </location>
</feature>
<dbReference type="InterPro" id="IPR001763">
    <property type="entry name" value="Rhodanese-like_dom"/>
</dbReference>
<dbReference type="STRING" id="2769.R7QPY2"/>
<evidence type="ECO:0000259" key="3">
    <source>
        <dbReference type="PROSITE" id="PS50206"/>
    </source>
</evidence>
<feature type="signal peptide" evidence="2">
    <location>
        <begin position="1"/>
        <end position="29"/>
    </location>
</feature>
<evidence type="ECO:0000313" key="4">
    <source>
        <dbReference type="EMBL" id="CDF40174.1"/>
    </source>
</evidence>
<feature type="compositionally biased region" description="Basic and acidic residues" evidence="1">
    <location>
        <begin position="127"/>
        <end position="152"/>
    </location>
</feature>
<dbReference type="InterPro" id="IPR052367">
    <property type="entry name" value="Thiosulfate_ST/Rhodanese-like"/>
</dbReference>
<dbReference type="Pfam" id="PF00581">
    <property type="entry name" value="Rhodanese"/>
    <property type="match status" value="1"/>
</dbReference>